<evidence type="ECO:0000313" key="3">
    <source>
        <dbReference type="Proteomes" id="UP000289546"/>
    </source>
</evidence>
<name>A0A4V1L387_9BRAD</name>
<proteinExistence type="predicted"/>
<feature type="region of interest" description="Disordered" evidence="1">
    <location>
        <begin position="21"/>
        <end position="40"/>
    </location>
</feature>
<dbReference type="EMBL" id="LBJQ01000009">
    <property type="protein sequence ID" value="RXH37113.1"/>
    <property type="molecule type" value="Genomic_DNA"/>
</dbReference>
<accession>A0A4V1L387</accession>
<gene>
    <name evidence="2" type="ORF">XH99_02855</name>
</gene>
<comment type="caution">
    <text evidence="2">The sequence shown here is derived from an EMBL/GenBank/DDBJ whole genome shotgun (WGS) entry which is preliminary data.</text>
</comment>
<protein>
    <submittedName>
        <fullName evidence="2">Uncharacterized protein</fullName>
    </submittedName>
</protein>
<dbReference type="AlphaFoldDB" id="A0A4V1L387"/>
<organism evidence="2 3">
    <name type="scientific">Bradyrhizobium nanningense</name>
    <dbReference type="NCBI Taxonomy" id="1325118"/>
    <lineage>
        <taxon>Bacteria</taxon>
        <taxon>Pseudomonadati</taxon>
        <taxon>Pseudomonadota</taxon>
        <taxon>Alphaproteobacteria</taxon>
        <taxon>Hyphomicrobiales</taxon>
        <taxon>Nitrobacteraceae</taxon>
        <taxon>Bradyrhizobium</taxon>
    </lineage>
</organism>
<sequence length="119" mass="13508">MLNELDRGAFFFRMAEACMRGHADTEPQQAPEKNACPPPRPIGQLWMAPVNFPMSPVSGRREGDTMKISKPKEWSDLERKKLSAMIRRRYGAAEIAAALRRHVGSVKRMAREMGLLLKK</sequence>
<keyword evidence="3" id="KW-1185">Reference proteome</keyword>
<dbReference type="Proteomes" id="UP000289546">
    <property type="component" value="Unassembled WGS sequence"/>
</dbReference>
<evidence type="ECO:0000256" key="1">
    <source>
        <dbReference type="SAM" id="MobiDB-lite"/>
    </source>
</evidence>
<evidence type="ECO:0000313" key="2">
    <source>
        <dbReference type="EMBL" id="RXH37113.1"/>
    </source>
</evidence>
<reference evidence="2 3" key="1">
    <citation type="submission" date="2015-04" db="EMBL/GenBank/DDBJ databases">
        <title>Comparative genomics of rhizobia nodulating Arachis hypogaea in China.</title>
        <authorList>
            <person name="Li Y."/>
        </authorList>
    </citation>
    <scope>NUCLEOTIDE SEQUENCE [LARGE SCALE GENOMIC DNA]</scope>
    <source>
        <strain evidence="2 3">CCBAU 51757</strain>
    </source>
</reference>